<evidence type="ECO:0000313" key="1">
    <source>
        <dbReference type="EMBL" id="MBA0646031.1"/>
    </source>
</evidence>
<reference evidence="1 2" key="1">
    <citation type="journal article" date="2019" name="Genome Biol. Evol.">
        <title>Insights into the evolution of the New World diploid cottons (Gossypium, subgenus Houzingenia) based on genome sequencing.</title>
        <authorList>
            <person name="Grover C.E."/>
            <person name="Arick M.A. 2nd"/>
            <person name="Thrash A."/>
            <person name="Conover J.L."/>
            <person name="Sanders W.S."/>
            <person name="Peterson D.G."/>
            <person name="Frelichowski J.E."/>
            <person name="Scheffler J.A."/>
            <person name="Scheffler B.E."/>
            <person name="Wendel J.F."/>
        </authorList>
    </citation>
    <scope>NUCLEOTIDE SEQUENCE [LARGE SCALE GENOMIC DNA]</scope>
    <source>
        <strain evidence="1">57</strain>
        <tissue evidence="1">Leaf</tissue>
    </source>
</reference>
<dbReference type="OrthoDB" id="618098at2759"/>
<dbReference type="EMBL" id="JABFAB010000004">
    <property type="protein sequence ID" value="MBA0646031.1"/>
    <property type="molecule type" value="Genomic_DNA"/>
</dbReference>
<comment type="caution">
    <text evidence="1">The sequence shown here is derived from an EMBL/GenBank/DDBJ whole genome shotgun (WGS) entry which is preliminary data.</text>
</comment>
<sequence>MCSRRRCYVGTFNIDTRFKVSYLNELERMSEKVLPHTVLKVRHKLELKIKALENEWAIFYDMLRGKENSDFEAGQFRHCSFPYYEQLTSIYAKDRATRKDAQTAVDIIEEIDVEDIAPTKNPEKGSNDHGCKVDVSLNEMDVFATQLHPSKPN</sequence>
<dbReference type="PANTHER" id="PTHR46250">
    <property type="entry name" value="MYB/SANT-LIKE DNA-BINDING DOMAIN PROTEIN-RELATED"/>
    <property type="match status" value="1"/>
</dbReference>
<dbReference type="Proteomes" id="UP000593573">
    <property type="component" value="Unassembled WGS sequence"/>
</dbReference>
<keyword evidence="2" id="KW-1185">Reference proteome</keyword>
<dbReference type="PANTHER" id="PTHR46250:SF17">
    <property type="entry name" value="MYB_SANT-LIKE DOMAIN-CONTAINING PROTEIN"/>
    <property type="match status" value="1"/>
</dbReference>
<organism evidence="1 2">
    <name type="scientific">Gossypium klotzschianum</name>
    <dbReference type="NCBI Taxonomy" id="34286"/>
    <lineage>
        <taxon>Eukaryota</taxon>
        <taxon>Viridiplantae</taxon>
        <taxon>Streptophyta</taxon>
        <taxon>Embryophyta</taxon>
        <taxon>Tracheophyta</taxon>
        <taxon>Spermatophyta</taxon>
        <taxon>Magnoliopsida</taxon>
        <taxon>eudicotyledons</taxon>
        <taxon>Gunneridae</taxon>
        <taxon>Pentapetalae</taxon>
        <taxon>rosids</taxon>
        <taxon>malvids</taxon>
        <taxon>Malvales</taxon>
        <taxon>Malvaceae</taxon>
        <taxon>Malvoideae</taxon>
        <taxon>Gossypium</taxon>
    </lineage>
</organism>
<accession>A0A7J8U6G4</accession>
<proteinExistence type="predicted"/>
<dbReference type="AlphaFoldDB" id="A0A7J8U6G4"/>
<gene>
    <name evidence="1" type="ORF">Goklo_014034</name>
</gene>
<name>A0A7J8U6G4_9ROSI</name>
<evidence type="ECO:0000313" key="2">
    <source>
        <dbReference type="Proteomes" id="UP000593573"/>
    </source>
</evidence>
<protein>
    <submittedName>
        <fullName evidence="1">Uncharacterized protein</fullName>
    </submittedName>
</protein>